<reference evidence="2" key="1">
    <citation type="submission" date="2023-10" db="EMBL/GenBank/DDBJ databases">
        <authorList>
            <person name="Chen Y."/>
            <person name="Shah S."/>
            <person name="Dougan E. K."/>
            <person name="Thang M."/>
            <person name="Chan C."/>
        </authorList>
    </citation>
    <scope>NUCLEOTIDE SEQUENCE [LARGE SCALE GENOMIC DNA]</scope>
</reference>
<sequence length="175" mass="18898">MTRPSLHFDEASRCRHPTKLLLVKIRVAVVKKRWRTRVPANPGLTLPRQGERETSAGRAWPPSRAGAGKGEGAALPRGGGGAAGGESTLGRGRAPPPCAEGGHEEEEEEEEEEERQGRREEGSRKPLRRPRNHVATKSNMRPEAGETQQVLNQDPRLRRSGGGGGGGKKAATLRL</sequence>
<organism evidence="2 3">
    <name type="scientific">Prorocentrum cordatum</name>
    <dbReference type="NCBI Taxonomy" id="2364126"/>
    <lineage>
        <taxon>Eukaryota</taxon>
        <taxon>Sar</taxon>
        <taxon>Alveolata</taxon>
        <taxon>Dinophyceae</taxon>
        <taxon>Prorocentrales</taxon>
        <taxon>Prorocentraceae</taxon>
        <taxon>Prorocentrum</taxon>
    </lineage>
</organism>
<protein>
    <submittedName>
        <fullName evidence="2">Uncharacterized protein</fullName>
    </submittedName>
</protein>
<comment type="caution">
    <text evidence="2">The sequence shown here is derived from an EMBL/GenBank/DDBJ whole genome shotgun (WGS) entry which is preliminary data.</text>
</comment>
<evidence type="ECO:0000256" key="1">
    <source>
        <dbReference type="SAM" id="MobiDB-lite"/>
    </source>
</evidence>
<evidence type="ECO:0000313" key="3">
    <source>
        <dbReference type="Proteomes" id="UP001189429"/>
    </source>
</evidence>
<feature type="compositionally biased region" description="Acidic residues" evidence="1">
    <location>
        <begin position="103"/>
        <end position="114"/>
    </location>
</feature>
<evidence type="ECO:0000313" key="2">
    <source>
        <dbReference type="EMBL" id="CAK0829867.1"/>
    </source>
</evidence>
<feature type="compositionally biased region" description="Basic residues" evidence="1">
    <location>
        <begin position="125"/>
        <end position="134"/>
    </location>
</feature>
<accession>A0ABN9SES8</accession>
<proteinExistence type="predicted"/>
<feature type="compositionally biased region" description="Basic and acidic residues" evidence="1">
    <location>
        <begin position="115"/>
        <end position="124"/>
    </location>
</feature>
<feature type="compositionally biased region" description="Gly residues" evidence="1">
    <location>
        <begin position="67"/>
        <end position="84"/>
    </location>
</feature>
<gene>
    <name evidence="2" type="ORF">PCOR1329_LOCUS28670</name>
</gene>
<dbReference type="EMBL" id="CAUYUJ010010630">
    <property type="protein sequence ID" value="CAK0829867.1"/>
    <property type="molecule type" value="Genomic_DNA"/>
</dbReference>
<dbReference type="Proteomes" id="UP001189429">
    <property type="component" value="Unassembled WGS sequence"/>
</dbReference>
<name>A0ABN9SES8_9DINO</name>
<keyword evidence="3" id="KW-1185">Reference proteome</keyword>
<feature type="region of interest" description="Disordered" evidence="1">
    <location>
        <begin position="40"/>
        <end position="175"/>
    </location>
</feature>